<reference evidence="4 5" key="1">
    <citation type="journal article" date="2019" name="Int. J. Syst. Evol. Microbiol.">
        <title>The Global Catalogue of Microorganisms (GCM) 10K type strain sequencing project: providing services to taxonomists for standard genome sequencing and annotation.</title>
        <authorList>
            <consortium name="The Broad Institute Genomics Platform"/>
            <consortium name="The Broad Institute Genome Sequencing Center for Infectious Disease"/>
            <person name="Wu L."/>
            <person name="Ma J."/>
        </authorList>
    </citation>
    <scope>NUCLEOTIDE SEQUENCE [LARGE SCALE GENOMIC DNA]</scope>
    <source>
        <strain evidence="4 5">JCM 13850</strain>
    </source>
</reference>
<accession>A0ABN3AJ60</accession>
<sequence length="911" mass="96578">MSGVPAGSTGAGPMGAGPMETGEVGHKFARLETLRDAGFAVPEFFCVPASEFDRALDALSGGLPPRSAVPAAQWCGFAAQALAAAVPDGDLAARLLAGFDELVGEAGTVAVRACVVPGPDGAGEDAADDPFAGLSDSFLYVRRDGLLEAVARCWASAFKAEAVRYREFRGIDPAGARVAVGVQRMVAGTRSFVAFTRDPRDGARRHVIAAAHGIGEGVVQEKADVDHFFVDPATGRVDAEVVTKQRMVGPPGEGEDGPRVVPVPGGLRTGPVLADDQVRRVADLAARVERLFGCPQDIEGTITPDGAVHLVQARPMAATADHAGGLRVHWGNHNITESFPGVSGALTYSQARAFYQLAFTDLYRRMGVPARRLRANGHRLARMVGNLDGRVYYRLDDWQELHGQLPVFDLIRAGWEEGMGITGEARADRRWPRARVAAALPALAWRAAGHRRATVRFLRWWDALMADVRGPASRPLDEYSSDELITLYRWVWDEVSVRWGVTLANGVYGLLLLRGGTALLRRWTGAGPELLAGLLCGGPENRSLAAARAAIALAERAAEVPALKAALLADDLGGRTDEEHLRAVWDDVAAGRHGSFLAASARAYLRRYGDRAVHDLKLDEPTPRQRPWTTAAVLRPLVRQGATVAANRAGEARAAADARRRLRESCPGPARRAVLRVLLRMMRWSVRAREDARFCRTQLFGLSREVMWRLGGALAAAGLLDDPLDVADLTVDEVVGAFDGTLPGGDLRGLAALRRAERVRTPAGPPPPAPLSAPASRPAAAALPYARPLDPDRDAGGDGTLRGLGSGGGTVRGRAKVVLDPRVPPGDCAGRILVARETDPGWLALMIAASGLVVERGTLLSHTAVTGRLLGVPTAVAVGGAVARIPDGAWIELDGRAGTVRILGAPEDAAG</sequence>
<protein>
    <recommendedName>
        <fullName evidence="6">Phosphoenolpyruvate synthase</fullName>
    </recommendedName>
</protein>
<evidence type="ECO:0000256" key="1">
    <source>
        <dbReference type="SAM" id="MobiDB-lite"/>
    </source>
</evidence>
<dbReference type="InterPro" id="IPR002192">
    <property type="entry name" value="PPDK_AMP/ATP-bd"/>
</dbReference>
<dbReference type="Proteomes" id="UP001501020">
    <property type="component" value="Unassembled WGS sequence"/>
</dbReference>
<comment type="caution">
    <text evidence="4">The sequence shown here is derived from an EMBL/GenBank/DDBJ whole genome shotgun (WGS) entry which is preliminary data.</text>
</comment>
<proteinExistence type="predicted"/>
<evidence type="ECO:0000313" key="4">
    <source>
        <dbReference type="EMBL" id="GAA2170669.1"/>
    </source>
</evidence>
<feature type="domain" description="Pyruvate phosphate dikinase AMP/ATP-binding" evidence="3">
    <location>
        <begin position="23"/>
        <end position="321"/>
    </location>
</feature>
<name>A0ABN3AJ60_9ACTN</name>
<dbReference type="EMBL" id="BAAAMR010000203">
    <property type="protein sequence ID" value="GAA2170669.1"/>
    <property type="molecule type" value="Genomic_DNA"/>
</dbReference>
<evidence type="ECO:0000313" key="5">
    <source>
        <dbReference type="Proteomes" id="UP001501020"/>
    </source>
</evidence>
<dbReference type="InterPro" id="IPR036637">
    <property type="entry name" value="Phosphohistidine_dom_sf"/>
</dbReference>
<dbReference type="PANTHER" id="PTHR43615:SF1">
    <property type="entry name" value="PPDK_N DOMAIN-CONTAINING PROTEIN"/>
    <property type="match status" value="1"/>
</dbReference>
<dbReference type="InterPro" id="IPR013815">
    <property type="entry name" value="ATP_grasp_subdomain_1"/>
</dbReference>
<feature type="region of interest" description="Disordered" evidence="1">
    <location>
        <begin position="786"/>
        <end position="808"/>
    </location>
</feature>
<keyword evidence="5" id="KW-1185">Reference proteome</keyword>
<dbReference type="SUPFAM" id="SSF56059">
    <property type="entry name" value="Glutathione synthetase ATP-binding domain-like"/>
    <property type="match status" value="1"/>
</dbReference>
<evidence type="ECO:0000259" key="2">
    <source>
        <dbReference type="Pfam" id="PF00391"/>
    </source>
</evidence>
<evidence type="ECO:0008006" key="6">
    <source>
        <dbReference type="Google" id="ProtNLM"/>
    </source>
</evidence>
<gene>
    <name evidence="4" type="ORF">GCM10009727_95200</name>
</gene>
<dbReference type="Pfam" id="PF00391">
    <property type="entry name" value="PEP-utilizers"/>
    <property type="match status" value="1"/>
</dbReference>
<dbReference type="Gene3D" id="3.30.1490.20">
    <property type="entry name" value="ATP-grasp fold, A domain"/>
    <property type="match status" value="1"/>
</dbReference>
<dbReference type="SUPFAM" id="SSF52009">
    <property type="entry name" value="Phosphohistidine domain"/>
    <property type="match status" value="1"/>
</dbReference>
<evidence type="ECO:0000259" key="3">
    <source>
        <dbReference type="Pfam" id="PF01326"/>
    </source>
</evidence>
<dbReference type="PANTHER" id="PTHR43615">
    <property type="entry name" value="PHOSPHOENOLPYRUVATE SYNTHASE-RELATED"/>
    <property type="match status" value="1"/>
</dbReference>
<dbReference type="InterPro" id="IPR008279">
    <property type="entry name" value="PEP-util_enz_mobile_dom"/>
</dbReference>
<dbReference type="RefSeq" id="WP_344284764.1">
    <property type="nucleotide sequence ID" value="NZ_BAAAMR010000203.1"/>
</dbReference>
<feature type="domain" description="PEP-utilising enzyme mobile" evidence="2">
    <location>
        <begin position="830"/>
        <end position="898"/>
    </location>
</feature>
<dbReference type="Gene3D" id="3.30.470.20">
    <property type="entry name" value="ATP-grasp fold, B domain"/>
    <property type="match status" value="1"/>
</dbReference>
<feature type="region of interest" description="Disordered" evidence="1">
    <location>
        <begin position="1"/>
        <end position="21"/>
    </location>
</feature>
<organism evidence="4 5">
    <name type="scientific">Actinomadura napierensis</name>
    <dbReference type="NCBI Taxonomy" id="267854"/>
    <lineage>
        <taxon>Bacteria</taxon>
        <taxon>Bacillati</taxon>
        <taxon>Actinomycetota</taxon>
        <taxon>Actinomycetes</taxon>
        <taxon>Streptosporangiales</taxon>
        <taxon>Thermomonosporaceae</taxon>
        <taxon>Actinomadura</taxon>
    </lineage>
</organism>
<dbReference type="Pfam" id="PF01326">
    <property type="entry name" value="PPDK_N"/>
    <property type="match status" value="1"/>
</dbReference>
<dbReference type="InterPro" id="IPR051549">
    <property type="entry name" value="PEP_Utilizing_Enz"/>
</dbReference>
<feature type="compositionally biased region" description="Gly residues" evidence="1">
    <location>
        <begin position="797"/>
        <end position="808"/>
    </location>
</feature>
<dbReference type="Gene3D" id="3.50.30.10">
    <property type="entry name" value="Phosphohistidine domain"/>
    <property type="match status" value="1"/>
</dbReference>